<reference evidence="8" key="1">
    <citation type="submission" date="2022-09" db="EMBL/GenBank/DDBJ databases">
        <authorList>
            <person name="Yuan C."/>
            <person name="Ke Z."/>
        </authorList>
    </citation>
    <scope>NUCLEOTIDE SEQUENCE</scope>
    <source>
        <strain evidence="8">LB-8</strain>
    </source>
</reference>
<organism evidence="8 9">
    <name type="scientific">Paraflavisolibacter caeni</name>
    <dbReference type="NCBI Taxonomy" id="2982496"/>
    <lineage>
        <taxon>Bacteria</taxon>
        <taxon>Pseudomonadati</taxon>
        <taxon>Bacteroidota</taxon>
        <taxon>Chitinophagia</taxon>
        <taxon>Chitinophagales</taxon>
        <taxon>Chitinophagaceae</taxon>
        <taxon>Paraflavisolibacter</taxon>
    </lineage>
</organism>
<evidence type="ECO:0000256" key="1">
    <source>
        <dbReference type="ARBA" id="ARBA00004370"/>
    </source>
</evidence>
<feature type="compositionally biased region" description="Basic and acidic residues" evidence="5">
    <location>
        <begin position="250"/>
        <end position="265"/>
    </location>
</feature>
<feature type="transmembrane region" description="Helical" evidence="6">
    <location>
        <begin position="53"/>
        <end position="72"/>
    </location>
</feature>
<dbReference type="PANTHER" id="PTHR11863">
    <property type="entry name" value="STEROL DESATURASE"/>
    <property type="match status" value="1"/>
</dbReference>
<comment type="subcellular location">
    <subcellularLocation>
        <location evidence="1">Membrane</location>
    </subcellularLocation>
</comment>
<gene>
    <name evidence="8" type="ORF">OCK74_15305</name>
</gene>
<evidence type="ECO:0000256" key="4">
    <source>
        <dbReference type="ARBA" id="ARBA00023136"/>
    </source>
</evidence>
<protein>
    <submittedName>
        <fullName evidence="8">Sterol desaturase family protein</fullName>
    </submittedName>
</protein>
<evidence type="ECO:0000256" key="5">
    <source>
        <dbReference type="SAM" id="MobiDB-lite"/>
    </source>
</evidence>
<dbReference type="GO" id="GO:0008610">
    <property type="term" value="P:lipid biosynthetic process"/>
    <property type="evidence" value="ECO:0007669"/>
    <property type="project" value="InterPro"/>
</dbReference>
<reference evidence="8" key="2">
    <citation type="submission" date="2023-04" db="EMBL/GenBank/DDBJ databases">
        <title>Paracnuella aquatica gen. nov., sp. nov., a member of the family Chitinophagaceae isolated from a hot spring.</title>
        <authorList>
            <person name="Wang C."/>
        </authorList>
    </citation>
    <scope>NUCLEOTIDE SEQUENCE</scope>
    <source>
        <strain evidence="8">LB-8</strain>
    </source>
</reference>
<comment type="caution">
    <text evidence="8">The sequence shown here is derived from an EMBL/GenBank/DDBJ whole genome shotgun (WGS) entry which is preliminary data.</text>
</comment>
<keyword evidence="2 6" id="KW-0812">Transmembrane</keyword>
<dbReference type="GO" id="GO:0005506">
    <property type="term" value="F:iron ion binding"/>
    <property type="evidence" value="ECO:0007669"/>
    <property type="project" value="InterPro"/>
</dbReference>
<sequence>MNWEKFTWLLLDNADKYFLIAGPAFLIFYVLLKKRISYKKIQITFPKRTDYQREIFFSTLSIIIFSFPPLLLLYTPLKPYTTFYSDLSEYGWLYALLAFPLMLLLHDTYFYWAHRLMHHPKLFKRIHLVHHRSHNPSPWAAYAFHPLEAALESLIFVIFLFTIPVHSIHLMLFFLFSLIYNVYGHLGFELYPKGFSKHWLGKWINTSVAHNMHHKYFKGNYGIYFTIWDRIMGTLNQEYDQRFEEVCSRKKTDNTKTQNNEKESDNTCAPHVFLK</sequence>
<dbReference type="GO" id="GO:0016491">
    <property type="term" value="F:oxidoreductase activity"/>
    <property type="evidence" value="ECO:0007669"/>
    <property type="project" value="InterPro"/>
</dbReference>
<name>A0A9X2XPB8_9BACT</name>
<feature type="transmembrane region" description="Helical" evidence="6">
    <location>
        <begin position="16"/>
        <end position="32"/>
    </location>
</feature>
<dbReference type="InterPro" id="IPR006694">
    <property type="entry name" value="Fatty_acid_hydroxylase"/>
</dbReference>
<keyword evidence="3 6" id="KW-1133">Transmembrane helix</keyword>
<feature type="transmembrane region" description="Helical" evidence="6">
    <location>
        <begin position="92"/>
        <end position="112"/>
    </location>
</feature>
<dbReference type="AlphaFoldDB" id="A0A9X2XPB8"/>
<keyword evidence="9" id="KW-1185">Reference proteome</keyword>
<evidence type="ECO:0000313" key="8">
    <source>
        <dbReference type="EMBL" id="MCU7550484.1"/>
    </source>
</evidence>
<evidence type="ECO:0000313" key="9">
    <source>
        <dbReference type="Proteomes" id="UP001155483"/>
    </source>
</evidence>
<dbReference type="InterPro" id="IPR050307">
    <property type="entry name" value="Sterol_Desaturase_Related"/>
</dbReference>
<evidence type="ECO:0000256" key="2">
    <source>
        <dbReference type="ARBA" id="ARBA00022692"/>
    </source>
</evidence>
<keyword evidence="4 6" id="KW-0472">Membrane</keyword>
<accession>A0A9X2XPB8</accession>
<dbReference type="Pfam" id="PF04116">
    <property type="entry name" value="FA_hydroxylase"/>
    <property type="match status" value="1"/>
</dbReference>
<evidence type="ECO:0000256" key="3">
    <source>
        <dbReference type="ARBA" id="ARBA00022989"/>
    </source>
</evidence>
<feature type="region of interest" description="Disordered" evidence="5">
    <location>
        <begin position="250"/>
        <end position="275"/>
    </location>
</feature>
<dbReference type="Proteomes" id="UP001155483">
    <property type="component" value="Unassembled WGS sequence"/>
</dbReference>
<evidence type="ECO:0000256" key="6">
    <source>
        <dbReference type="SAM" id="Phobius"/>
    </source>
</evidence>
<dbReference type="EMBL" id="JAOTIF010000012">
    <property type="protein sequence ID" value="MCU7550484.1"/>
    <property type="molecule type" value="Genomic_DNA"/>
</dbReference>
<dbReference type="GO" id="GO:0016020">
    <property type="term" value="C:membrane"/>
    <property type="evidence" value="ECO:0007669"/>
    <property type="project" value="UniProtKB-SubCell"/>
</dbReference>
<proteinExistence type="predicted"/>
<feature type="domain" description="Fatty acid hydroxylase" evidence="7">
    <location>
        <begin position="100"/>
        <end position="234"/>
    </location>
</feature>
<dbReference type="RefSeq" id="WP_279297924.1">
    <property type="nucleotide sequence ID" value="NZ_JAOTIF010000012.1"/>
</dbReference>
<evidence type="ECO:0000259" key="7">
    <source>
        <dbReference type="Pfam" id="PF04116"/>
    </source>
</evidence>